<dbReference type="SMART" id="SM01000">
    <property type="entry name" value="Aha1_N"/>
    <property type="match status" value="1"/>
</dbReference>
<dbReference type="Pfam" id="PF08327">
    <property type="entry name" value="AHSA1"/>
    <property type="match status" value="1"/>
</dbReference>
<evidence type="ECO:0000313" key="5">
    <source>
        <dbReference type="Proteomes" id="UP001497444"/>
    </source>
</evidence>
<dbReference type="Proteomes" id="UP001497444">
    <property type="component" value="Chromosome 12"/>
</dbReference>
<dbReference type="InterPro" id="IPR023393">
    <property type="entry name" value="START-like_dom_sf"/>
</dbReference>
<dbReference type="Pfam" id="PF09229">
    <property type="entry name" value="Aha1_N"/>
    <property type="match status" value="1"/>
</dbReference>
<dbReference type="InterPro" id="IPR015310">
    <property type="entry name" value="AHSA1-like_N"/>
</dbReference>
<comment type="similarity">
    <text evidence="1">Belongs to the AHA1 family.</text>
</comment>
<sequence length="366" mass="40324">MAKFGEGDKRWIVEERADGTNVHNWHWAEKDCLPWSKKRLAQLLQNIDILNGEGGLWIKTTSAVEVDGEAYVNIRKGKIIPGYEISVKLGWIGEAKDGSGNSLASVEGSVDLPYIADENANDVPELKVSVREESAVAQRLREAFLVKGKPVVLEKIAQYVKDMAAGGPAKDELAEGVAKGGGAKSSNNNNNNDKPVVKAAGTETVGKTVIPPPNPKTAAPNPKAQKEGFKTITLTERFHCRPRDLYSVLLDEKRWRAFTQSAAKISTQEGGTFSIFDGAVTGINMQLQEDKLIVQRWRFSSWADGQYSNVCLTLEEPEIGVTIVKLTQTEVPEEDRFGNATVVENTERGWRDLIFHKIRAVFGYGL</sequence>
<dbReference type="PANTHER" id="PTHR13009">
    <property type="entry name" value="HEAT SHOCK PROTEIN 90 HSP90 CO-CHAPERONE AHA-1"/>
    <property type="match status" value="1"/>
</dbReference>
<feature type="region of interest" description="Disordered" evidence="2">
    <location>
        <begin position="173"/>
        <end position="196"/>
    </location>
</feature>
<dbReference type="CDD" id="cd08892">
    <property type="entry name" value="SRPBCC_Aha1"/>
    <property type="match status" value="1"/>
</dbReference>
<proteinExistence type="inferred from homology"/>
<dbReference type="PANTHER" id="PTHR13009:SF8">
    <property type="entry name" value="AHA1 DOMAIN-CONTAINING PROTEIN"/>
    <property type="match status" value="1"/>
</dbReference>
<dbReference type="Gene3D" id="3.30.530.20">
    <property type="match status" value="1"/>
</dbReference>
<dbReference type="SUPFAM" id="SSF55961">
    <property type="entry name" value="Bet v1-like"/>
    <property type="match status" value="1"/>
</dbReference>
<evidence type="ECO:0000256" key="2">
    <source>
        <dbReference type="SAM" id="MobiDB-lite"/>
    </source>
</evidence>
<dbReference type="InterPro" id="IPR013538">
    <property type="entry name" value="ASHA1/2-like_C"/>
</dbReference>
<accession>A0ABP0VZ51</accession>
<reference evidence="4" key="1">
    <citation type="submission" date="2024-02" db="EMBL/GenBank/DDBJ databases">
        <authorList>
            <consortium name="ELIXIR-Norway"/>
            <consortium name="Elixir Norway"/>
        </authorList>
    </citation>
    <scope>NUCLEOTIDE SEQUENCE</scope>
</reference>
<organism evidence="4 5">
    <name type="scientific">Sphagnum jensenii</name>
    <dbReference type="NCBI Taxonomy" id="128206"/>
    <lineage>
        <taxon>Eukaryota</taxon>
        <taxon>Viridiplantae</taxon>
        <taxon>Streptophyta</taxon>
        <taxon>Embryophyta</taxon>
        <taxon>Bryophyta</taxon>
        <taxon>Sphagnophytina</taxon>
        <taxon>Sphagnopsida</taxon>
        <taxon>Sphagnales</taxon>
        <taxon>Sphagnaceae</taxon>
        <taxon>Sphagnum</taxon>
    </lineage>
</organism>
<feature type="domain" description="Activator of Hsp90 ATPase AHSA1-like N-terminal" evidence="3">
    <location>
        <begin position="29"/>
        <end position="165"/>
    </location>
</feature>
<protein>
    <recommendedName>
        <fullName evidence="3">Activator of Hsp90 ATPase AHSA1-like N-terminal domain-containing protein</fullName>
    </recommendedName>
</protein>
<evidence type="ECO:0000313" key="4">
    <source>
        <dbReference type="EMBL" id="CAK9259794.1"/>
    </source>
</evidence>
<name>A0ABP0VZ51_9BRYO</name>
<gene>
    <name evidence="4" type="ORF">CSSPJE1EN1_LOCUS5272</name>
</gene>
<evidence type="ECO:0000259" key="3">
    <source>
        <dbReference type="SMART" id="SM01000"/>
    </source>
</evidence>
<dbReference type="EMBL" id="OZ020107">
    <property type="protein sequence ID" value="CAK9259794.1"/>
    <property type="molecule type" value="Genomic_DNA"/>
</dbReference>
<dbReference type="Gene3D" id="3.15.10.20">
    <property type="entry name" value="Activator of Hsp90 ATPase Aha1, N-terminal domain"/>
    <property type="match status" value="1"/>
</dbReference>
<evidence type="ECO:0000256" key="1">
    <source>
        <dbReference type="ARBA" id="ARBA00006817"/>
    </source>
</evidence>
<keyword evidence="5" id="KW-1185">Reference proteome</keyword>
<dbReference type="InterPro" id="IPR036338">
    <property type="entry name" value="Aha1"/>
</dbReference>
<dbReference type="SUPFAM" id="SSF103111">
    <property type="entry name" value="Activator of Hsp90 ATPase, Aha1"/>
    <property type="match status" value="1"/>
</dbReference>